<keyword evidence="1" id="KW-0812">Transmembrane</keyword>
<dbReference type="AlphaFoldDB" id="A0A444L6Y9"/>
<feature type="transmembrane region" description="Helical" evidence="1">
    <location>
        <begin position="172"/>
        <end position="200"/>
    </location>
</feature>
<accession>A0A444L6Y9</accession>
<feature type="transmembrane region" description="Helical" evidence="1">
    <location>
        <begin position="139"/>
        <end position="160"/>
    </location>
</feature>
<comment type="caution">
    <text evidence="2">The sequence shown here is derived from an EMBL/GenBank/DDBJ whole genome shotgun (WGS) entry which is preliminary data.</text>
</comment>
<name>A0A444L6Y9_METS7</name>
<feature type="transmembrane region" description="Helical" evidence="1">
    <location>
        <begin position="21"/>
        <end position="43"/>
    </location>
</feature>
<proteinExistence type="predicted"/>
<gene>
    <name evidence="2" type="ORF">Metus_1302</name>
</gene>
<evidence type="ECO:0000313" key="2">
    <source>
        <dbReference type="EMBL" id="RWX73328.1"/>
    </source>
</evidence>
<protein>
    <submittedName>
        <fullName evidence="2">Dolichol kinase</fullName>
    </submittedName>
</protein>
<evidence type="ECO:0000313" key="3">
    <source>
        <dbReference type="Proteomes" id="UP000288215"/>
    </source>
</evidence>
<keyword evidence="2" id="KW-0418">Kinase</keyword>
<keyword evidence="1" id="KW-1133">Transmembrane helix</keyword>
<dbReference type="EMBL" id="RXGA01000003">
    <property type="protein sequence ID" value="RWX73328.1"/>
    <property type="molecule type" value="Genomic_DNA"/>
</dbReference>
<keyword evidence="1" id="KW-0472">Membrane</keyword>
<sequence>MSIGLHTEVLFNTAPLQELGVALAMFAYLMFVVYSTKWVYGILRSRNVEHNISVYYNRKIIHIFGAGVLTLLFPVFFTGIAIPMILVAIIAIVIYIPHRRGKILYWFQMKENAYEVNFTIAWGFAIGFSWLIFGDPVYGVITASFMAFGDAITGVVRNALFKRRTKHWLGNVAMLAVCIPIGYFYAGIAGFIAAVVASVVEHFEFNPIDDNVLITIGSLITLIILREFLGL</sequence>
<reference evidence="2 3" key="1">
    <citation type="submission" date="2018-12" db="EMBL/GenBank/DDBJ databases">
        <title>The complete genome of the methanogenic archaea of the candidate phylum Verstraetearchaeota, obtained from the metagenome of underground thermal water.</title>
        <authorList>
            <person name="Kadnikov V.V."/>
            <person name="Mardanov A.V."/>
            <person name="Beletsky A.V."/>
            <person name="Karnachuk O.V."/>
            <person name="Ravin N.V."/>
        </authorList>
    </citation>
    <scope>NUCLEOTIDE SEQUENCE [LARGE SCALE GENOMIC DNA]</scope>
    <source>
        <strain evidence="2">Ch88</strain>
    </source>
</reference>
<feature type="transmembrane region" description="Helical" evidence="1">
    <location>
        <begin position="212"/>
        <end position="229"/>
    </location>
</feature>
<keyword evidence="2" id="KW-0808">Transferase</keyword>
<organism evidence="2 3">
    <name type="scientific">Methanosuratincola subterraneus</name>
    <dbReference type="NCBI Taxonomy" id="2593994"/>
    <lineage>
        <taxon>Archaea</taxon>
        <taxon>Thermoproteota</taxon>
        <taxon>Methanosuratincolia</taxon>
        <taxon>Candidatus Methanomethylicales</taxon>
        <taxon>Candidatus Methanomethylicaceae</taxon>
        <taxon>Candidatus Methanosuratincola (ex Vanwonterghem et al. 2016)</taxon>
    </lineage>
</organism>
<evidence type="ECO:0000256" key="1">
    <source>
        <dbReference type="SAM" id="Phobius"/>
    </source>
</evidence>
<dbReference type="GO" id="GO:0016301">
    <property type="term" value="F:kinase activity"/>
    <property type="evidence" value="ECO:0007669"/>
    <property type="project" value="UniProtKB-KW"/>
</dbReference>
<feature type="transmembrane region" description="Helical" evidence="1">
    <location>
        <begin position="116"/>
        <end position="133"/>
    </location>
</feature>
<feature type="transmembrane region" description="Helical" evidence="1">
    <location>
        <begin position="63"/>
        <end position="96"/>
    </location>
</feature>
<dbReference type="Proteomes" id="UP000288215">
    <property type="component" value="Unassembled WGS sequence"/>
</dbReference>